<reference evidence="1" key="1">
    <citation type="submission" date="2021-02" db="EMBL/GenBank/DDBJ databases">
        <authorList>
            <person name="Nieuwenhuis M."/>
            <person name="Van De Peppel L.J.J."/>
        </authorList>
    </citation>
    <scope>NUCLEOTIDE SEQUENCE</scope>
    <source>
        <strain evidence="1">D49</strain>
    </source>
</reference>
<comment type="caution">
    <text evidence="1">The sequence shown here is derived from an EMBL/GenBank/DDBJ whole genome shotgun (WGS) entry which is preliminary data.</text>
</comment>
<gene>
    <name evidence="1" type="ORF">H0H81_012685</name>
</gene>
<name>A0A9P7GHS9_9AGAR</name>
<evidence type="ECO:0000313" key="2">
    <source>
        <dbReference type="Proteomes" id="UP000717328"/>
    </source>
</evidence>
<evidence type="ECO:0000313" key="1">
    <source>
        <dbReference type="EMBL" id="KAG5650303.1"/>
    </source>
</evidence>
<reference evidence="1" key="2">
    <citation type="submission" date="2021-10" db="EMBL/GenBank/DDBJ databases">
        <title>Phylogenomics reveals ancestral predisposition of the termite-cultivated fungus Termitomyces towards a domesticated lifestyle.</title>
        <authorList>
            <person name="Auxier B."/>
            <person name="Grum-Grzhimaylo A."/>
            <person name="Cardenas M.E."/>
            <person name="Lodge J.D."/>
            <person name="Laessoe T."/>
            <person name="Pedersen O."/>
            <person name="Smith M.E."/>
            <person name="Kuyper T.W."/>
            <person name="Franco-Molano E.A."/>
            <person name="Baroni T.J."/>
            <person name="Aanen D.K."/>
        </authorList>
    </citation>
    <scope>NUCLEOTIDE SEQUENCE</scope>
    <source>
        <strain evidence="1">D49</strain>
    </source>
</reference>
<dbReference type="AlphaFoldDB" id="A0A9P7GHS9"/>
<protein>
    <submittedName>
        <fullName evidence="1">Uncharacterized protein</fullName>
    </submittedName>
</protein>
<accession>A0A9P7GHS9</accession>
<sequence>MPNPIIDPREYAYGPSVAVPRRGAVDLTASGKVKSDYWHRGLPSEVVSRNHSQFPGIRFFPSDGVGIGVAMSECEYTEGVAVPAQSVFQQLPPQMKHVKSGVLVITVCI</sequence>
<keyword evidence="2" id="KW-1185">Reference proteome</keyword>
<dbReference type="Proteomes" id="UP000717328">
    <property type="component" value="Unassembled WGS sequence"/>
</dbReference>
<dbReference type="EMBL" id="JABCKI010000488">
    <property type="protein sequence ID" value="KAG5650303.1"/>
    <property type="molecule type" value="Genomic_DNA"/>
</dbReference>
<proteinExistence type="predicted"/>
<dbReference type="OrthoDB" id="2824696at2759"/>
<organism evidence="1 2">
    <name type="scientific">Sphagnurus paluster</name>
    <dbReference type="NCBI Taxonomy" id="117069"/>
    <lineage>
        <taxon>Eukaryota</taxon>
        <taxon>Fungi</taxon>
        <taxon>Dikarya</taxon>
        <taxon>Basidiomycota</taxon>
        <taxon>Agaricomycotina</taxon>
        <taxon>Agaricomycetes</taxon>
        <taxon>Agaricomycetidae</taxon>
        <taxon>Agaricales</taxon>
        <taxon>Tricholomatineae</taxon>
        <taxon>Lyophyllaceae</taxon>
        <taxon>Sphagnurus</taxon>
    </lineage>
</organism>